<protein>
    <recommendedName>
        <fullName evidence="2">CCHC-type domain-containing protein</fullName>
    </recommendedName>
</protein>
<dbReference type="Proteomes" id="UP001058974">
    <property type="component" value="Chromosome 7"/>
</dbReference>
<evidence type="ECO:0000313" key="3">
    <source>
        <dbReference type="EMBL" id="KAI5388663.1"/>
    </source>
</evidence>
<dbReference type="PANTHER" id="PTHR11439">
    <property type="entry name" value="GAG-POL-RELATED RETROTRANSPOSON"/>
    <property type="match status" value="1"/>
</dbReference>
<dbReference type="InterPro" id="IPR036875">
    <property type="entry name" value="Znf_CCHC_sf"/>
</dbReference>
<keyword evidence="1" id="KW-0479">Metal-binding</keyword>
<dbReference type="GO" id="GO:0008270">
    <property type="term" value="F:zinc ion binding"/>
    <property type="evidence" value="ECO:0007669"/>
    <property type="project" value="UniProtKB-KW"/>
</dbReference>
<evidence type="ECO:0000313" key="4">
    <source>
        <dbReference type="Proteomes" id="UP001058974"/>
    </source>
</evidence>
<dbReference type="EMBL" id="JAMSHJ010000007">
    <property type="protein sequence ID" value="KAI5388663.1"/>
    <property type="molecule type" value="Genomic_DNA"/>
</dbReference>
<dbReference type="SMART" id="SM00343">
    <property type="entry name" value="ZnF_C2HC"/>
    <property type="match status" value="1"/>
</dbReference>
<sequence>MPSESEALVTEYRGRSIHKKFNNRDKSRGKSRDKFNGRSWARKDVECFYCHEKGHMKRECRKLKREQQENGDASNIVATIFQGNEKGVKPVISREHPINLDPIPPLENYRENEIEDIEDAENEPPIINGPNEEVTNGNRIDGDNEDMVEEYEDEEQVPQVRRGTSKTSLCFGSRKPELIGYTDADMAGDIDSRKSTSGFLITYSGGAVSWQSKLQKCVALSTTEAEFIATTEAWKEMLWMKQFLHELGQEQQKYIVHCDSQSTIHLSKNSSFHSKSKHIDVRYH</sequence>
<dbReference type="CDD" id="cd09272">
    <property type="entry name" value="RNase_HI_RT_Ty1"/>
    <property type="match status" value="1"/>
</dbReference>
<dbReference type="PANTHER" id="PTHR11439:SF467">
    <property type="entry name" value="INTEGRASE CATALYTIC DOMAIN-CONTAINING PROTEIN"/>
    <property type="match status" value="1"/>
</dbReference>
<reference evidence="3 4" key="1">
    <citation type="journal article" date="2022" name="Nat. Genet.">
        <title>Improved pea reference genome and pan-genome highlight genomic features and evolutionary characteristics.</title>
        <authorList>
            <person name="Yang T."/>
            <person name="Liu R."/>
            <person name="Luo Y."/>
            <person name="Hu S."/>
            <person name="Wang D."/>
            <person name="Wang C."/>
            <person name="Pandey M.K."/>
            <person name="Ge S."/>
            <person name="Xu Q."/>
            <person name="Li N."/>
            <person name="Li G."/>
            <person name="Huang Y."/>
            <person name="Saxena R.K."/>
            <person name="Ji Y."/>
            <person name="Li M."/>
            <person name="Yan X."/>
            <person name="He Y."/>
            <person name="Liu Y."/>
            <person name="Wang X."/>
            <person name="Xiang C."/>
            <person name="Varshney R.K."/>
            <person name="Ding H."/>
            <person name="Gao S."/>
            <person name="Zong X."/>
        </authorList>
    </citation>
    <scope>NUCLEOTIDE SEQUENCE [LARGE SCALE GENOMIC DNA]</scope>
    <source>
        <strain evidence="3 4">cv. Zhongwan 6</strain>
    </source>
</reference>
<feature type="domain" description="CCHC-type" evidence="2">
    <location>
        <begin position="47"/>
        <end position="62"/>
    </location>
</feature>
<dbReference type="AlphaFoldDB" id="A0A9D4VR32"/>
<comment type="caution">
    <text evidence="3">The sequence shown here is derived from an EMBL/GenBank/DDBJ whole genome shotgun (WGS) entry which is preliminary data.</text>
</comment>
<proteinExistence type="predicted"/>
<keyword evidence="1" id="KW-0863">Zinc-finger</keyword>
<evidence type="ECO:0000256" key="1">
    <source>
        <dbReference type="PROSITE-ProRule" id="PRU00047"/>
    </source>
</evidence>
<dbReference type="SUPFAM" id="SSF57756">
    <property type="entry name" value="Retrovirus zinc finger-like domains"/>
    <property type="match status" value="1"/>
</dbReference>
<dbReference type="InterPro" id="IPR001878">
    <property type="entry name" value="Znf_CCHC"/>
</dbReference>
<dbReference type="Gramene" id="Psat07G0436200-T1">
    <property type="protein sequence ID" value="KAI5388663.1"/>
    <property type="gene ID" value="KIW84_074362"/>
</dbReference>
<name>A0A9D4VR32_PEA</name>
<dbReference type="Gene3D" id="4.10.60.10">
    <property type="entry name" value="Zinc finger, CCHC-type"/>
    <property type="match status" value="1"/>
</dbReference>
<gene>
    <name evidence="3" type="ORF">KIW84_074362</name>
</gene>
<keyword evidence="1" id="KW-0862">Zinc</keyword>
<dbReference type="GO" id="GO:0003676">
    <property type="term" value="F:nucleic acid binding"/>
    <property type="evidence" value="ECO:0007669"/>
    <property type="project" value="InterPro"/>
</dbReference>
<accession>A0A9D4VR32</accession>
<organism evidence="3 4">
    <name type="scientific">Pisum sativum</name>
    <name type="common">Garden pea</name>
    <name type="synonym">Lathyrus oleraceus</name>
    <dbReference type="NCBI Taxonomy" id="3888"/>
    <lineage>
        <taxon>Eukaryota</taxon>
        <taxon>Viridiplantae</taxon>
        <taxon>Streptophyta</taxon>
        <taxon>Embryophyta</taxon>
        <taxon>Tracheophyta</taxon>
        <taxon>Spermatophyta</taxon>
        <taxon>Magnoliopsida</taxon>
        <taxon>eudicotyledons</taxon>
        <taxon>Gunneridae</taxon>
        <taxon>Pentapetalae</taxon>
        <taxon>rosids</taxon>
        <taxon>fabids</taxon>
        <taxon>Fabales</taxon>
        <taxon>Fabaceae</taxon>
        <taxon>Papilionoideae</taxon>
        <taxon>50 kb inversion clade</taxon>
        <taxon>NPAAA clade</taxon>
        <taxon>Hologalegina</taxon>
        <taxon>IRL clade</taxon>
        <taxon>Fabeae</taxon>
        <taxon>Lathyrus</taxon>
    </lineage>
</organism>
<keyword evidence="4" id="KW-1185">Reference proteome</keyword>
<evidence type="ECO:0000259" key="2">
    <source>
        <dbReference type="PROSITE" id="PS50158"/>
    </source>
</evidence>
<dbReference type="PROSITE" id="PS50158">
    <property type="entry name" value="ZF_CCHC"/>
    <property type="match status" value="1"/>
</dbReference>